<name>A0A2U9BBG3_SCOMX</name>
<organism evidence="1 2">
    <name type="scientific">Scophthalmus maximus</name>
    <name type="common">Turbot</name>
    <name type="synonym">Psetta maxima</name>
    <dbReference type="NCBI Taxonomy" id="52904"/>
    <lineage>
        <taxon>Eukaryota</taxon>
        <taxon>Metazoa</taxon>
        <taxon>Chordata</taxon>
        <taxon>Craniata</taxon>
        <taxon>Vertebrata</taxon>
        <taxon>Euteleostomi</taxon>
        <taxon>Actinopterygii</taxon>
        <taxon>Neopterygii</taxon>
        <taxon>Teleostei</taxon>
        <taxon>Neoteleostei</taxon>
        <taxon>Acanthomorphata</taxon>
        <taxon>Carangaria</taxon>
        <taxon>Pleuronectiformes</taxon>
        <taxon>Pleuronectoidei</taxon>
        <taxon>Scophthalmidae</taxon>
        <taxon>Scophthalmus</taxon>
    </lineage>
</organism>
<keyword evidence="2" id="KW-1185">Reference proteome</keyword>
<proteinExistence type="predicted"/>
<dbReference type="Proteomes" id="UP000246464">
    <property type="component" value="Chromosome 5"/>
</dbReference>
<evidence type="ECO:0000313" key="1">
    <source>
        <dbReference type="EMBL" id="AWP01166.1"/>
    </source>
</evidence>
<reference evidence="1 2" key="1">
    <citation type="submission" date="2017-12" db="EMBL/GenBank/DDBJ databases">
        <title>Integrating genomic resources of turbot (Scophthalmus maximus) in depth evaluation of genetic and physical mapping variation across individuals.</title>
        <authorList>
            <person name="Martinez P."/>
        </authorList>
    </citation>
    <scope>NUCLEOTIDE SEQUENCE [LARGE SCALE GENOMIC DNA]</scope>
</reference>
<sequence length="77" mass="8937">MVTRTTLRSKEGGVKLSCAVCKNGDTASKTLEGKNEVTLKCFKEMEYSEVTVFERNDSRNYSWRIHRRNQLDYADKL</sequence>
<dbReference type="EMBL" id="CP026247">
    <property type="protein sequence ID" value="AWP01166.1"/>
    <property type="molecule type" value="Genomic_DNA"/>
</dbReference>
<accession>A0A2U9BBG3</accession>
<dbReference type="AlphaFoldDB" id="A0A2U9BBG3"/>
<protein>
    <submittedName>
        <fullName evidence="1">Uncharacterized protein</fullName>
    </submittedName>
</protein>
<gene>
    <name evidence="1" type="ORF">SMAX5B_016135</name>
</gene>
<evidence type="ECO:0000313" key="2">
    <source>
        <dbReference type="Proteomes" id="UP000246464"/>
    </source>
</evidence>